<dbReference type="InterPro" id="IPR001878">
    <property type="entry name" value="Znf_CCHC"/>
</dbReference>
<keyword evidence="1" id="KW-0863">Zinc-finger</keyword>
<evidence type="ECO:0000256" key="2">
    <source>
        <dbReference type="SAM" id="Coils"/>
    </source>
</evidence>
<keyword evidence="1" id="KW-0479">Metal-binding</keyword>
<gene>
    <name evidence="5" type="primary">pol_4161</name>
    <name evidence="5" type="ORF">TNCV_2626241</name>
</gene>
<accession>A0A8X6W6Y5</accession>
<dbReference type="EMBL" id="BMAU01021388">
    <property type="protein sequence ID" value="GFY29453.1"/>
    <property type="molecule type" value="Genomic_DNA"/>
</dbReference>
<dbReference type="PANTHER" id="PTHR46888">
    <property type="entry name" value="ZINC KNUCKLE DOMAINCONTAINING PROTEIN-RELATED"/>
    <property type="match status" value="1"/>
</dbReference>
<comment type="caution">
    <text evidence="5">The sequence shown here is derived from an EMBL/GenBank/DDBJ whole genome shotgun (WGS) entry which is preliminary data.</text>
</comment>
<feature type="compositionally biased region" description="Polar residues" evidence="3">
    <location>
        <begin position="200"/>
        <end position="209"/>
    </location>
</feature>
<feature type="region of interest" description="Disordered" evidence="3">
    <location>
        <begin position="200"/>
        <end position="224"/>
    </location>
</feature>
<proteinExistence type="predicted"/>
<name>A0A8X6W6Y5_TRICX</name>
<dbReference type="GO" id="GO:0008270">
    <property type="term" value="F:zinc ion binding"/>
    <property type="evidence" value="ECO:0007669"/>
    <property type="project" value="UniProtKB-KW"/>
</dbReference>
<evidence type="ECO:0000313" key="5">
    <source>
        <dbReference type="EMBL" id="GFY29453.1"/>
    </source>
</evidence>
<dbReference type="PROSITE" id="PS50158">
    <property type="entry name" value="ZF_CCHC"/>
    <property type="match status" value="1"/>
</dbReference>
<sequence length="407" mass="48008">MAYLGKGRKSDLSYIAEQLGERVTDDLKIIDLRNLIVNSTNYDEEFVREMLNVRIEERESEELASDYDHVKALHLKRFKLSPEKFRQLFVKHQKNPETTWDDFYYELQTYFEGWIAGLGITTFKQLKDIMITDQLKKKAPIEFKEHHLDEWSGIISPVDLARKIGEYEDVRKTFQKKVTWSYSKDTMKKKWNNSTIIPRENVSMNNPMNTREHKNRNNHQDFEKRRRPQCFECGSYDHFRPQCPKLKKYGSETINRLKSNSENASLDPYTIRGKVNGFEMPILRDTGASIDIICEKFITPNMFTEVEIDCEWGHVVTKAAVVRKQLDQGRYILGNRTIELLESDLEHNSLPRREIVNAIQTRSQWKKEAEQNRTSEAVEKEEMKLEENLAEDIKNLLPLFTEEKDTP</sequence>
<keyword evidence="2" id="KW-0175">Coiled coil</keyword>
<protein>
    <submittedName>
        <fullName evidence="5">Retrovirus-related Pol polyprotein from transposon 17.6</fullName>
    </submittedName>
</protein>
<feature type="domain" description="CCHC-type" evidence="4">
    <location>
        <begin position="230"/>
        <end position="245"/>
    </location>
</feature>
<evidence type="ECO:0000259" key="4">
    <source>
        <dbReference type="PROSITE" id="PS50158"/>
    </source>
</evidence>
<dbReference type="AlphaFoldDB" id="A0A8X6W6Y5"/>
<organism evidence="5 6">
    <name type="scientific">Trichonephila clavipes</name>
    <name type="common">Golden silk orbweaver</name>
    <name type="synonym">Nephila clavipes</name>
    <dbReference type="NCBI Taxonomy" id="2585209"/>
    <lineage>
        <taxon>Eukaryota</taxon>
        <taxon>Metazoa</taxon>
        <taxon>Ecdysozoa</taxon>
        <taxon>Arthropoda</taxon>
        <taxon>Chelicerata</taxon>
        <taxon>Arachnida</taxon>
        <taxon>Araneae</taxon>
        <taxon>Araneomorphae</taxon>
        <taxon>Entelegynae</taxon>
        <taxon>Araneoidea</taxon>
        <taxon>Nephilidae</taxon>
        <taxon>Trichonephila</taxon>
    </lineage>
</organism>
<evidence type="ECO:0000256" key="1">
    <source>
        <dbReference type="PROSITE-ProRule" id="PRU00047"/>
    </source>
</evidence>
<dbReference type="SUPFAM" id="SSF47353">
    <property type="entry name" value="Retrovirus capsid dimerization domain-like"/>
    <property type="match status" value="1"/>
</dbReference>
<evidence type="ECO:0000256" key="3">
    <source>
        <dbReference type="SAM" id="MobiDB-lite"/>
    </source>
</evidence>
<evidence type="ECO:0000313" key="6">
    <source>
        <dbReference type="Proteomes" id="UP000887159"/>
    </source>
</evidence>
<reference evidence="5" key="1">
    <citation type="submission" date="2020-08" db="EMBL/GenBank/DDBJ databases">
        <title>Multicomponent nature underlies the extraordinary mechanical properties of spider dragline silk.</title>
        <authorList>
            <person name="Kono N."/>
            <person name="Nakamura H."/>
            <person name="Mori M."/>
            <person name="Yoshida Y."/>
            <person name="Ohtoshi R."/>
            <person name="Malay A.D."/>
            <person name="Moran D.A.P."/>
            <person name="Tomita M."/>
            <person name="Numata K."/>
            <person name="Arakawa K."/>
        </authorList>
    </citation>
    <scope>NUCLEOTIDE SEQUENCE</scope>
</reference>
<keyword evidence="1" id="KW-0862">Zinc</keyword>
<dbReference type="SUPFAM" id="SSF57756">
    <property type="entry name" value="Retrovirus zinc finger-like domains"/>
    <property type="match status" value="1"/>
</dbReference>
<dbReference type="Proteomes" id="UP000887159">
    <property type="component" value="Unassembled WGS sequence"/>
</dbReference>
<keyword evidence="6" id="KW-1185">Reference proteome</keyword>
<dbReference type="PANTHER" id="PTHR46888:SF1">
    <property type="entry name" value="RIBONUCLEASE H"/>
    <property type="match status" value="1"/>
</dbReference>
<dbReference type="GO" id="GO:0003676">
    <property type="term" value="F:nucleic acid binding"/>
    <property type="evidence" value="ECO:0007669"/>
    <property type="project" value="InterPro"/>
</dbReference>
<feature type="coiled-coil region" evidence="2">
    <location>
        <begin position="366"/>
        <end position="395"/>
    </location>
</feature>
<dbReference type="InterPro" id="IPR036875">
    <property type="entry name" value="Znf_CCHC_sf"/>
</dbReference>